<sequence>MARAGSGRTGAMSGMLASEAKPQRWGARIPLAVIYAVAGAFHLTVPDVFVTITPAWVPKPHEVIIVTGLCELAGAAALLTGRTRAIAGIALAAYAVCVYPANIKHAIDSLSAPTPPVLGWWYHAPRLALQPVLVWWALYAGGLVTWPFSRRREGEGGS</sequence>
<dbReference type="Proteomes" id="UP000318939">
    <property type="component" value="Plasmid unnamed2"/>
</dbReference>
<evidence type="ECO:0000256" key="1">
    <source>
        <dbReference type="SAM" id="Phobius"/>
    </source>
</evidence>
<name>A0ABY8ISX4_9HYPH</name>
<accession>A0ABY8ISX4</accession>
<evidence type="ECO:0000313" key="2">
    <source>
        <dbReference type="EMBL" id="WFS26535.1"/>
    </source>
</evidence>
<dbReference type="PANTHER" id="PTHR36974">
    <property type="entry name" value="MEMBRANE PROTEIN-RELATED"/>
    <property type="match status" value="1"/>
</dbReference>
<protein>
    <submittedName>
        <fullName evidence="2">DoxX family protein</fullName>
    </submittedName>
</protein>
<proteinExistence type="predicted"/>
<feature type="transmembrane region" description="Helical" evidence="1">
    <location>
        <begin position="63"/>
        <end position="79"/>
    </location>
</feature>
<keyword evidence="1" id="KW-0812">Transmembrane</keyword>
<feature type="transmembrane region" description="Helical" evidence="1">
    <location>
        <begin position="25"/>
        <end position="43"/>
    </location>
</feature>
<geneLocation type="plasmid" evidence="2 3">
    <name>unnamed2</name>
</geneLocation>
<reference evidence="2" key="1">
    <citation type="journal article" date="2019" name="Phytopathology">
        <title>A Novel Group of Rhizobium tumorigenes-Like Agrobacteria Associated with Crown Gall Disease of Rhododendron and Blueberry.</title>
        <authorList>
            <person name="Kuzmanovic N."/>
            <person name="Behrens P."/>
            <person name="Idczak E."/>
            <person name="Wagner S."/>
            <person name="Gotz M."/>
            <person name="Sproer C."/>
            <person name="Bunk B."/>
            <person name="Overmann J."/>
            <person name="Smalla K."/>
        </authorList>
    </citation>
    <scope>NUCLEOTIDE SEQUENCE</scope>
    <source>
        <strain evidence="2">Rho-6.2</strain>
    </source>
</reference>
<evidence type="ECO:0000313" key="3">
    <source>
        <dbReference type="Proteomes" id="UP000318939"/>
    </source>
</evidence>
<gene>
    <name evidence="2" type="ORF">PR018_28060</name>
</gene>
<dbReference type="PANTHER" id="PTHR36974:SF1">
    <property type="entry name" value="DOXX FAMILY MEMBRANE PROTEIN"/>
    <property type="match status" value="1"/>
</dbReference>
<dbReference type="EMBL" id="CP117270">
    <property type="protein sequence ID" value="WFS26535.1"/>
    <property type="molecule type" value="Genomic_DNA"/>
</dbReference>
<reference evidence="2" key="2">
    <citation type="journal article" date="2023" name="MicrobiologyOpen">
        <title>Genomics of the tumorigenes clade of the family Rhizobiaceae and description of Rhizobium rhododendri sp. nov.</title>
        <authorList>
            <person name="Kuzmanovic N."/>
            <person name="diCenzo G.C."/>
            <person name="Bunk B."/>
            <person name="Sproeer C."/>
            <person name="Fruehling A."/>
            <person name="Neumann-Schaal M."/>
            <person name="Overmann J."/>
            <person name="Smalla K."/>
        </authorList>
    </citation>
    <scope>NUCLEOTIDE SEQUENCE</scope>
    <source>
        <strain evidence="2">Rho-6.2</strain>
        <plasmid evidence="2">unnamed2</plasmid>
    </source>
</reference>
<feature type="transmembrane region" description="Helical" evidence="1">
    <location>
        <begin position="86"/>
        <end position="107"/>
    </location>
</feature>
<keyword evidence="3" id="KW-1185">Reference proteome</keyword>
<keyword evidence="1" id="KW-0472">Membrane</keyword>
<organism evidence="2 3">
    <name type="scientific">Rhizobium rhododendri</name>
    <dbReference type="NCBI Taxonomy" id="2506430"/>
    <lineage>
        <taxon>Bacteria</taxon>
        <taxon>Pseudomonadati</taxon>
        <taxon>Pseudomonadota</taxon>
        <taxon>Alphaproteobacteria</taxon>
        <taxon>Hyphomicrobiales</taxon>
        <taxon>Rhizobiaceae</taxon>
        <taxon>Rhizobium/Agrobacterium group</taxon>
        <taxon>Rhizobium</taxon>
    </lineage>
</organism>
<feature type="transmembrane region" description="Helical" evidence="1">
    <location>
        <begin position="127"/>
        <end position="148"/>
    </location>
</feature>
<keyword evidence="1" id="KW-1133">Transmembrane helix</keyword>
<keyword evidence="2" id="KW-0614">Plasmid</keyword>